<sequence length="55" mass="6183">MSSCVASHGQIYLFIIHRWANNDVDLAFCSLPLDHHLRTKIPELCYPLGSLICVA</sequence>
<dbReference type="HOGENOM" id="CLU_3033198_0_0_1"/>
<dbReference type="Proteomes" id="UP000054166">
    <property type="component" value="Unassembled WGS sequence"/>
</dbReference>
<reference evidence="2" key="2">
    <citation type="submission" date="2015-01" db="EMBL/GenBank/DDBJ databases">
        <title>Evolutionary Origins and Diversification of the Mycorrhizal Mutualists.</title>
        <authorList>
            <consortium name="DOE Joint Genome Institute"/>
            <consortium name="Mycorrhizal Genomics Consortium"/>
            <person name="Kohler A."/>
            <person name="Kuo A."/>
            <person name="Nagy L.G."/>
            <person name="Floudas D."/>
            <person name="Copeland A."/>
            <person name="Barry K.W."/>
            <person name="Cichocki N."/>
            <person name="Veneault-Fourrey C."/>
            <person name="LaButti K."/>
            <person name="Lindquist E.A."/>
            <person name="Lipzen A."/>
            <person name="Lundell T."/>
            <person name="Morin E."/>
            <person name="Murat C."/>
            <person name="Riley R."/>
            <person name="Ohm R."/>
            <person name="Sun H."/>
            <person name="Tunlid A."/>
            <person name="Henrissat B."/>
            <person name="Grigoriev I.V."/>
            <person name="Hibbett D.S."/>
            <person name="Martin F."/>
        </authorList>
    </citation>
    <scope>NUCLEOTIDE SEQUENCE [LARGE SCALE GENOMIC DNA]</scope>
    <source>
        <strain evidence="2">F 1598</strain>
    </source>
</reference>
<dbReference type="InParanoid" id="A0A0C3FNA5"/>
<name>A0A0C3FNA5_PILCF</name>
<dbReference type="EMBL" id="KN833000">
    <property type="protein sequence ID" value="KIM81194.1"/>
    <property type="molecule type" value="Genomic_DNA"/>
</dbReference>
<gene>
    <name evidence="1" type="ORF">PILCRDRAFT_821647</name>
</gene>
<reference evidence="1 2" key="1">
    <citation type="submission" date="2014-04" db="EMBL/GenBank/DDBJ databases">
        <authorList>
            <consortium name="DOE Joint Genome Institute"/>
            <person name="Kuo A."/>
            <person name="Tarkka M."/>
            <person name="Buscot F."/>
            <person name="Kohler A."/>
            <person name="Nagy L.G."/>
            <person name="Floudas D."/>
            <person name="Copeland A."/>
            <person name="Barry K.W."/>
            <person name="Cichocki N."/>
            <person name="Veneault-Fourrey C."/>
            <person name="LaButti K."/>
            <person name="Lindquist E.A."/>
            <person name="Lipzen A."/>
            <person name="Lundell T."/>
            <person name="Morin E."/>
            <person name="Murat C."/>
            <person name="Sun H."/>
            <person name="Tunlid A."/>
            <person name="Henrissat B."/>
            <person name="Grigoriev I.V."/>
            <person name="Hibbett D.S."/>
            <person name="Martin F."/>
            <person name="Nordberg H.P."/>
            <person name="Cantor M.N."/>
            <person name="Hua S.X."/>
        </authorList>
    </citation>
    <scope>NUCLEOTIDE SEQUENCE [LARGE SCALE GENOMIC DNA]</scope>
    <source>
        <strain evidence="1 2">F 1598</strain>
    </source>
</reference>
<protein>
    <submittedName>
        <fullName evidence="1">Uncharacterized protein</fullName>
    </submittedName>
</protein>
<proteinExistence type="predicted"/>
<evidence type="ECO:0000313" key="1">
    <source>
        <dbReference type="EMBL" id="KIM81194.1"/>
    </source>
</evidence>
<organism evidence="1 2">
    <name type="scientific">Piloderma croceum (strain F 1598)</name>
    <dbReference type="NCBI Taxonomy" id="765440"/>
    <lineage>
        <taxon>Eukaryota</taxon>
        <taxon>Fungi</taxon>
        <taxon>Dikarya</taxon>
        <taxon>Basidiomycota</taxon>
        <taxon>Agaricomycotina</taxon>
        <taxon>Agaricomycetes</taxon>
        <taxon>Agaricomycetidae</taxon>
        <taxon>Atheliales</taxon>
        <taxon>Atheliaceae</taxon>
        <taxon>Piloderma</taxon>
    </lineage>
</organism>
<evidence type="ECO:0000313" key="2">
    <source>
        <dbReference type="Proteomes" id="UP000054166"/>
    </source>
</evidence>
<dbReference type="AlphaFoldDB" id="A0A0C3FNA5"/>
<keyword evidence="2" id="KW-1185">Reference proteome</keyword>
<accession>A0A0C3FNA5</accession>